<reference evidence="2" key="1">
    <citation type="journal article" date="2020" name="Stud. Mycol.">
        <title>101 Dothideomycetes genomes: a test case for predicting lifestyles and emergence of pathogens.</title>
        <authorList>
            <person name="Haridas S."/>
            <person name="Albert R."/>
            <person name="Binder M."/>
            <person name="Bloem J."/>
            <person name="Labutti K."/>
            <person name="Salamov A."/>
            <person name="Andreopoulos B."/>
            <person name="Baker S."/>
            <person name="Barry K."/>
            <person name="Bills G."/>
            <person name="Bluhm B."/>
            <person name="Cannon C."/>
            <person name="Castanera R."/>
            <person name="Culley D."/>
            <person name="Daum C."/>
            <person name="Ezra D."/>
            <person name="Gonzalez J."/>
            <person name="Henrissat B."/>
            <person name="Kuo A."/>
            <person name="Liang C."/>
            <person name="Lipzen A."/>
            <person name="Lutzoni F."/>
            <person name="Magnuson J."/>
            <person name="Mondo S."/>
            <person name="Nolan M."/>
            <person name="Ohm R."/>
            <person name="Pangilinan J."/>
            <person name="Park H.-J."/>
            <person name="Ramirez L."/>
            <person name="Alfaro M."/>
            <person name="Sun H."/>
            <person name="Tritt A."/>
            <person name="Yoshinaga Y."/>
            <person name="Zwiers L.-H."/>
            <person name="Turgeon B."/>
            <person name="Goodwin S."/>
            <person name="Spatafora J."/>
            <person name="Crous P."/>
            <person name="Grigoriev I."/>
        </authorList>
    </citation>
    <scope>NUCLEOTIDE SEQUENCE</scope>
    <source>
        <strain evidence="2">CBS 122681</strain>
    </source>
</reference>
<dbReference type="Proteomes" id="UP000799324">
    <property type="component" value="Unassembled WGS sequence"/>
</dbReference>
<proteinExistence type="predicted"/>
<evidence type="ECO:0000313" key="2">
    <source>
        <dbReference type="EMBL" id="KAF2650152.1"/>
    </source>
</evidence>
<dbReference type="AlphaFoldDB" id="A0A6A6SRH6"/>
<organism evidence="2 3">
    <name type="scientific">Lophiostoma macrostomum CBS 122681</name>
    <dbReference type="NCBI Taxonomy" id="1314788"/>
    <lineage>
        <taxon>Eukaryota</taxon>
        <taxon>Fungi</taxon>
        <taxon>Dikarya</taxon>
        <taxon>Ascomycota</taxon>
        <taxon>Pezizomycotina</taxon>
        <taxon>Dothideomycetes</taxon>
        <taxon>Pleosporomycetidae</taxon>
        <taxon>Pleosporales</taxon>
        <taxon>Lophiostomataceae</taxon>
        <taxon>Lophiostoma</taxon>
    </lineage>
</organism>
<feature type="region of interest" description="Disordered" evidence="1">
    <location>
        <begin position="139"/>
        <end position="158"/>
    </location>
</feature>
<name>A0A6A6SRH6_9PLEO</name>
<evidence type="ECO:0000313" key="3">
    <source>
        <dbReference type="Proteomes" id="UP000799324"/>
    </source>
</evidence>
<accession>A0A6A6SRH6</accession>
<gene>
    <name evidence="2" type="ORF">K491DRAFT_148456</name>
</gene>
<dbReference type="EMBL" id="MU004465">
    <property type="protein sequence ID" value="KAF2650152.1"/>
    <property type="molecule type" value="Genomic_DNA"/>
</dbReference>
<evidence type="ECO:0000256" key="1">
    <source>
        <dbReference type="SAM" id="MobiDB-lite"/>
    </source>
</evidence>
<feature type="compositionally biased region" description="Polar residues" evidence="1">
    <location>
        <begin position="139"/>
        <end position="150"/>
    </location>
</feature>
<protein>
    <submittedName>
        <fullName evidence="2">Uncharacterized protein</fullName>
    </submittedName>
</protein>
<keyword evidence="3" id="KW-1185">Reference proteome</keyword>
<sequence>MAAGLIRSLPVHTQRHSRACQDQGVPSDFTACGLSMSPSRPHNSPFYETILCHPPLFSLLRCKDWRLIGYATPSVGLVIYHCERMKAASITYREEDHPTGGSAVQPLRSTVCRHHKFRRSSQHVSSLVFSNRTSCWSASSSHSIPSTGQDGAQPGPCRDVRLTPIEPYSRRNCFLVKNTQHLRTACTQKALSGSVVPYNDIDSVYNDVRLRYLEYA</sequence>